<keyword evidence="2" id="KW-1185">Reference proteome</keyword>
<evidence type="ECO:0000313" key="2">
    <source>
        <dbReference type="Proteomes" id="UP000198280"/>
    </source>
</evidence>
<gene>
    <name evidence="1" type="ORF">SAMN05216252_117134</name>
</gene>
<organism evidence="1 2">
    <name type="scientific">Actinacidiphila glaucinigra</name>
    <dbReference type="NCBI Taxonomy" id="235986"/>
    <lineage>
        <taxon>Bacteria</taxon>
        <taxon>Bacillati</taxon>
        <taxon>Actinomycetota</taxon>
        <taxon>Actinomycetes</taxon>
        <taxon>Kitasatosporales</taxon>
        <taxon>Streptomycetaceae</taxon>
        <taxon>Actinacidiphila</taxon>
    </lineage>
</organism>
<dbReference type="AlphaFoldDB" id="A0A239KZU2"/>
<sequence length="81" mass="8874">MLAIFRLISAGEVGFDVDLRELRGQRGVDVLCAFLRAIGRRLRKPVLISPEGDYGNPVLGFDPAVGRVVLLVDPRSGRQLT</sequence>
<proteinExistence type="predicted"/>
<accession>A0A239KZU2</accession>
<name>A0A239KZU2_9ACTN</name>
<reference evidence="1 2" key="1">
    <citation type="submission" date="2017-06" db="EMBL/GenBank/DDBJ databases">
        <authorList>
            <person name="Kim H.J."/>
            <person name="Triplett B.A."/>
        </authorList>
    </citation>
    <scope>NUCLEOTIDE SEQUENCE [LARGE SCALE GENOMIC DNA]</scope>
    <source>
        <strain evidence="1 2">CGMCC 4.1858</strain>
    </source>
</reference>
<dbReference type="Proteomes" id="UP000198280">
    <property type="component" value="Unassembled WGS sequence"/>
</dbReference>
<protein>
    <submittedName>
        <fullName evidence="1">Uncharacterized protein</fullName>
    </submittedName>
</protein>
<dbReference type="EMBL" id="FZOF01000017">
    <property type="protein sequence ID" value="SNT23103.1"/>
    <property type="molecule type" value="Genomic_DNA"/>
</dbReference>
<evidence type="ECO:0000313" key="1">
    <source>
        <dbReference type="EMBL" id="SNT23103.1"/>
    </source>
</evidence>